<dbReference type="GO" id="GO:0006631">
    <property type="term" value="P:fatty acid metabolic process"/>
    <property type="evidence" value="ECO:0007669"/>
    <property type="project" value="TreeGrafter"/>
</dbReference>
<proteinExistence type="inferred from homology"/>
<comment type="similarity">
    <text evidence="1">Belongs to the ATP-dependent AMP-binding enzyme family.</text>
</comment>
<dbReference type="SUPFAM" id="SSF56801">
    <property type="entry name" value="Acetyl-CoA synthetase-like"/>
    <property type="match status" value="1"/>
</dbReference>
<dbReference type="InterPro" id="IPR042099">
    <property type="entry name" value="ANL_N_sf"/>
</dbReference>
<accession>A0AAD5PHI9</accession>
<comment type="caution">
    <text evidence="3">The sequence shown here is derived from an EMBL/GenBank/DDBJ whole genome shotgun (WGS) entry which is preliminary data.</text>
</comment>
<evidence type="ECO:0000313" key="3">
    <source>
        <dbReference type="EMBL" id="KAI9272870.1"/>
    </source>
</evidence>
<evidence type="ECO:0000313" key="4">
    <source>
        <dbReference type="Proteomes" id="UP001209540"/>
    </source>
</evidence>
<dbReference type="Pfam" id="PF23562">
    <property type="entry name" value="AMP-binding_C_3"/>
    <property type="match status" value="1"/>
</dbReference>
<evidence type="ECO:0000259" key="2">
    <source>
        <dbReference type="Pfam" id="PF00501"/>
    </source>
</evidence>
<name>A0AAD5PHI9_9FUNG</name>
<dbReference type="Pfam" id="PF00501">
    <property type="entry name" value="AMP-binding"/>
    <property type="match status" value="1"/>
</dbReference>
<feature type="domain" description="AMP-dependent synthetase/ligase" evidence="2">
    <location>
        <begin position="19"/>
        <end position="382"/>
    </location>
</feature>
<dbReference type="PANTHER" id="PTHR43201:SF8">
    <property type="entry name" value="ACYL-COA SYNTHETASE FAMILY MEMBER 3"/>
    <property type="match status" value="1"/>
</dbReference>
<dbReference type="EMBL" id="JAIXMP010000005">
    <property type="protein sequence ID" value="KAI9272870.1"/>
    <property type="molecule type" value="Genomic_DNA"/>
</dbReference>
<gene>
    <name evidence="3" type="ORF">BDA99DRAFT_533707</name>
</gene>
<evidence type="ECO:0000256" key="1">
    <source>
        <dbReference type="ARBA" id="ARBA00006432"/>
    </source>
</evidence>
<dbReference type="PANTHER" id="PTHR43201">
    <property type="entry name" value="ACYL-COA SYNTHETASE"/>
    <property type="match status" value="1"/>
</dbReference>
<dbReference type="InterPro" id="IPR000873">
    <property type="entry name" value="AMP-dep_synth/lig_dom"/>
</dbReference>
<dbReference type="Proteomes" id="UP001209540">
    <property type="component" value="Unassembled WGS sequence"/>
</dbReference>
<sequence>MDGLELPKYTDYGSILQAFEVAVEHHKDKPLVHYQAAPKSMEFKTLTYREVDIITTYLANKWGPILLPAISSDEAQCVATIGHESPVQPMLMFFTILKLGLPYFTIRSDCDKMTTTHLLKLVKPGYIIASNTYFKTKLHLSTTMTINDVTIPVEPWEEYDMDYLIKVATTAAKEEQGMVVTNALHAGPDSTVLYMMTGGTTNGIPKVIARDNLSLLYSLIEVSLKIPDQISKHRNNNGAPLQHPCVAMESSDVWLIPTSFDRSNAIYFLLLNMLIGSSVLVFHNEQAITLDRIFTAARRMKVTWILSSHYLLLEQLGDYLQECFSCEETDATIATTTTINELKGCITGGAPLRPSIEKILKLQGLKLLPSFGTTEFGILGTSFVSGDTLLRANSFLFSDMTISYLSFEKVYRDTYQAVVRKNYPGLVANVENRPNGDFATGDLFIPNDDQHNSQTIWTYVGRLNDVFTLKDDKKVICPLRMELEVYDEEIIQNCVLIGENKNCTAILVELAVDKASKYSPTMIVNKVYEAVNRANKRVPSHYAVMVPSMVHILPLNKQLPLTLKRTVIRSKVPMVFAQEIEQIYDDCVKNSSIFSNNYDTAIIKDLSVTHNNNV</sequence>
<protein>
    <recommendedName>
        <fullName evidence="2">AMP-dependent synthetase/ligase domain-containing protein</fullName>
    </recommendedName>
</protein>
<reference evidence="3" key="2">
    <citation type="submission" date="2023-02" db="EMBL/GenBank/DDBJ databases">
        <authorList>
            <consortium name="DOE Joint Genome Institute"/>
            <person name="Mondo S.J."/>
            <person name="Chang Y."/>
            <person name="Wang Y."/>
            <person name="Ahrendt S."/>
            <person name="Andreopoulos W."/>
            <person name="Barry K."/>
            <person name="Beard J."/>
            <person name="Benny G.L."/>
            <person name="Blankenship S."/>
            <person name="Bonito G."/>
            <person name="Cuomo C."/>
            <person name="Desiro A."/>
            <person name="Gervers K.A."/>
            <person name="Hundley H."/>
            <person name="Kuo A."/>
            <person name="LaButti K."/>
            <person name="Lang B.F."/>
            <person name="Lipzen A."/>
            <person name="O'Donnell K."/>
            <person name="Pangilinan J."/>
            <person name="Reynolds N."/>
            <person name="Sandor L."/>
            <person name="Smith M.W."/>
            <person name="Tsang A."/>
            <person name="Grigoriev I.V."/>
            <person name="Stajich J.E."/>
            <person name="Spatafora J.W."/>
        </authorList>
    </citation>
    <scope>NUCLEOTIDE SEQUENCE</scope>
    <source>
        <strain evidence="3">RSA 2281</strain>
    </source>
</reference>
<dbReference type="GO" id="GO:0031956">
    <property type="term" value="F:medium-chain fatty acid-CoA ligase activity"/>
    <property type="evidence" value="ECO:0007669"/>
    <property type="project" value="TreeGrafter"/>
</dbReference>
<keyword evidence="4" id="KW-1185">Reference proteome</keyword>
<reference evidence="3" key="1">
    <citation type="journal article" date="2022" name="IScience">
        <title>Evolution of zygomycete secretomes and the origins of terrestrial fungal ecologies.</title>
        <authorList>
            <person name="Chang Y."/>
            <person name="Wang Y."/>
            <person name="Mondo S."/>
            <person name="Ahrendt S."/>
            <person name="Andreopoulos W."/>
            <person name="Barry K."/>
            <person name="Beard J."/>
            <person name="Benny G.L."/>
            <person name="Blankenship S."/>
            <person name="Bonito G."/>
            <person name="Cuomo C."/>
            <person name="Desiro A."/>
            <person name="Gervers K.A."/>
            <person name="Hundley H."/>
            <person name="Kuo A."/>
            <person name="LaButti K."/>
            <person name="Lang B.F."/>
            <person name="Lipzen A."/>
            <person name="O'Donnell K."/>
            <person name="Pangilinan J."/>
            <person name="Reynolds N."/>
            <person name="Sandor L."/>
            <person name="Smith M.E."/>
            <person name="Tsang A."/>
            <person name="Grigoriev I.V."/>
            <person name="Stajich J.E."/>
            <person name="Spatafora J.W."/>
        </authorList>
    </citation>
    <scope>NUCLEOTIDE SEQUENCE</scope>
    <source>
        <strain evidence="3">RSA 2281</strain>
    </source>
</reference>
<dbReference type="Gene3D" id="3.40.50.12780">
    <property type="entry name" value="N-terminal domain of ligase-like"/>
    <property type="match status" value="1"/>
</dbReference>
<dbReference type="AlphaFoldDB" id="A0AAD5PHI9"/>
<organism evidence="3 4">
    <name type="scientific">Phascolomyces articulosus</name>
    <dbReference type="NCBI Taxonomy" id="60185"/>
    <lineage>
        <taxon>Eukaryota</taxon>
        <taxon>Fungi</taxon>
        <taxon>Fungi incertae sedis</taxon>
        <taxon>Mucoromycota</taxon>
        <taxon>Mucoromycotina</taxon>
        <taxon>Mucoromycetes</taxon>
        <taxon>Mucorales</taxon>
        <taxon>Lichtheimiaceae</taxon>
        <taxon>Phascolomyces</taxon>
    </lineage>
</organism>